<evidence type="ECO:0000313" key="3">
    <source>
        <dbReference type="Proteomes" id="UP000654918"/>
    </source>
</evidence>
<feature type="compositionally biased region" description="Basic and acidic residues" evidence="1">
    <location>
        <begin position="124"/>
        <end position="134"/>
    </location>
</feature>
<dbReference type="EMBL" id="WIGO01000154">
    <property type="protein sequence ID" value="KAF6826455.1"/>
    <property type="molecule type" value="Genomic_DNA"/>
</dbReference>
<feature type="region of interest" description="Disordered" evidence="1">
    <location>
        <begin position="1"/>
        <end position="55"/>
    </location>
</feature>
<reference evidence="2" key="1">
    <citation type="journal article" date="2020" name="Phytopathology">
        <title>Genome Sequence Resources of Colletotrichum truncatum, C. plurivorum, C. musicola, and C. sojae: Four Species Pathogenic to Soybean (Glycine max).</title>
        <authorList>
            <person name="Rogerio F."/>
            <person name="Boufleur T.R."/>
            <person name="Ciampi-Guillardi M."/>
            <person name="Sukno S.A."/>
            <person name="Thon M.R."/>
            <person name="Massola Junior N.S."/>
            <person name="Baroncelli R."/>
        </authorList>
    </citation>
    <scope>NUCLEOTIDE SEQUENCE</scope>
    <source>
        <strain evidence="2">LFN00145</strain>
    </source>
</reference>
<accession>A0A8H6K8I1</accession>
<protein>
    <submittedName>
        <fullName evidence="2">Uncharacterized protein</fullName>
    </submittedName>
</protein>
<dbReference type="Proteomes" id="UP000654918">
    <property type="component" value="Unassembled WGS sequence"/>
</dbReference>
<name>A0A8H6K8I1_9PEZI</name>
<evidence type="ECO:0000256" key="1">
    <source>
        <dbReference type="SAM" id="MobiDB-lite"/>
    </source>
</evidence>
<dbReference type="AlphaFoldDB" id="A0A8H6K8I1"/>
<comment type="caution">
    <text evidence="2">The sequence shown here is derived from an EMBL/GenBank/DDBJ whole genome shotgun (WGS) entry which is preliminary data.</text>
</comment>
<feature type="region of interest" description="Disordered" evidence="1">
    <location>
        <begin position="124"/>
        <end position="177"/>
    </location>
</feature>
<proteinExistence type="predicted"/>
<feature type="compositionally biased region" description="Basic and acidic residues" evidence="1">
    <location>
        <begin position="78"/>
        <end position="91"/>
    </location>
</feature>
<keyword evidence="3" id="KW-1185">Reference proteome</keyword>
<organism evidence="2 3">
    <name type="scientific">Colletotrichum plurivorum</name>
    <dbReference type="NCBI Taxonomy" id="2175906"/>
    <lineage>
        <taxon>Eukaryota</taxon>
        <taxon>Fungi</taxon>
        <taxon>Dikarya</taxon>
        <taxon>Ascomycota</taxon>
        <taxon>Pezizomycotina</taxon>
        <taxon>Sordariomycetes</taxon>
        <taxon>Hypocreomycetidae</taxon>
        <taxon>Glomerellales</taxon>
        <taxon>Glomerellaceae</taxon>
        <taxon>Colletotrichum</taxon>
        <taxon>Colletotrichum orchidearum species complex</taxon>
    </lineage>
</organism>
<feature type="compositionally biased region" description="Basic and acidic residues" evidence="1">
    <location>
        <begin position="1"/>
        <end position="18"/>
    </location>
</feature>
<feature type="region of interest" description="Disordered" evidence="1">
    <location>
        <begin position="72"/>
        <end position="109"/>
    </location>
</feature>
<evidence type="ECO:0000313" key="2">
    <source>
        <dbReference type="EMBL" id="KAF6826455.1"/>
    </source>
</evidence>
<gene>
    <name evidence="2" type="ORF">CPLU01_09651</name>
</gene>
<sequence>MLQHESEHRASQAHREEMGVEQMIHGRAVDRDGARTGPQAGNEMPTGPQCRTDDGSTKLAASLFRQSSVVDDFDESTVDEKPTHRWDREPGTPRLCQAPEPTVATTHNMPAGVACEKEYRRWLTDPTSHPDRSPNHHRRGADTVRAGRSTTNLRPSVRRLEGGAYTHSQNHRGPWPDWMQKAAVFSAS</sequence>